<evidence type="ECO:0000313" key="2">
    <source>
        <dbReference type="Proteomes" id="UP000002194"/>
    </source>
</evidence>
<sequence>MDVQGLLRYEPLQALVLLLNPPQVTRFGHVQSAVLTAPLAKRRVGHHMLSAQGRYRHPDFGLLENCNDVLLGESALSHDDGVLGLRHELIAGYMGGKGHASPTENVLHLSALAGHGTMEVGKEVYAACGEGNVPVAQ</sequence>
<dbReference type="EMBL" id="AE017285">
    <property type="protein sequence ID" value="AAS95628.1"/>
    <property type="molecule type" value="Genomic_DNA"/>
</dbReference>
<dbReference type="HOGENOM" id="CLU_1861994_0_0_7"/>
<dbReference type="AlphaFoldDB" id="Q72CY3"/>
<dbReference type="KEGG" id="dvu:DVU_1150"/>
<dbReference type="PaxDb" id="882-DVU_1150"/>
<dbReference type="EnsemblBacteria" id="AAS95628">
    <property type="protein sequence ID" value="AAS95628"/>
    <property type="gene ID" value="DVU_1150"/>
</dbReference>
<organism evidence="1 2">
    <name type="scientific">Nitratidesulfovibrio vulgaris (strain ATCC 29579 / DSM 644 / CCUG 34227 / NCIMB 8303 / VKM B-1760 / Hildenborough)</name>
    <name type="common">Desulfovibrio vulgaris</name>
    <dbReference type="NCBI Taxonomy" id="882"/>
    <lineage>
        <taxon>Bacteria</taxon>
        <taxon>Pseudomonadati</taxon>
        <taxon>Thermodesulfobacteriota</taxon>
        <taxon>Desulfovibrionia</taxon>
        <taxon>Desulfovibrionales</taxon>
        <taxon>Desulfovibrionaceae</taxon>
        <taxon>Nitratidesulfovibrio</taxon>
    </lineage>
</organism>
<keyword evidence="2" id="KW-1185">Reference proteome</keyword>
<name>Q72CY3_NITV2</name>
<evidence type="ECO:0000313" key="1">
    <source>
        <dbReference type="EMBL" id="AAS95628.1"/>
    </source>
</evidence>
<gene>
    <name evidence="1" type="ordered locus">DVU_1150</name>
</gene>
<accession>Q72CY3</accession>
<protein>
    <submittedName>
        <fullName evidence="1">Uncharacterized protein</fullName>
    </submittedName>
</protein>
<proteinExistence type="predicted"/>
<dbReference type="Proteomes" id="UP000002194">
    <property type="component" value="Chromosome"/>
</dbReference>
<reference evidence="1 2" key="1">
    <citation type="journal article" date="2004" name="Nat. Biotechnol.">
        <title>The genome sequence of the anaerobic, sulfate-reducing bacterium Desulfovibrio vulgaris Hildenborough.</title>
        <authorList>
            <person name="Heidelberg J.F."/>
            <person name="Seshadri R."/>
            <person name="Haveman S.A."/>
            <person name="Hemme C.L."/>
            <person name="Paulsen I.T."/>
            <person name="Kolonay J.F."/>
            <person name="Eisen J.A."/>
            <person name="Ward N."/>
            <person name="Methe B."/>
            <person name="Brinkac L.M."/>
            <person name="Daugherty S.C."/>
            <person name="Deboy R.T."/>
            <person name="Dodson R.J."/>
            <person name="Durkin A.S."/>
            <person name="Madupu R."/>
            <person name="Nelson W.C."/>
            <person name="Sullivan S.A."/>
            <person name="Fouts D."/>
            <person name="Haft D.H."/>
            <person name="Selengut J."/>
            <person name="Peterson J.D."/>
            <person name="Davidsen T.M."/>
            <person name="Zafar N."/>
            <person name="Zhou L."/>
            <person name="Radune D."/>
            <person name="Dimitrov G."/>
            <person name="Hance M."/>
            <person name="Tran K."/>
            <person name="Khouri H."/>
            <person name="Gill J."/>
            <person name="Utterback T.R."/>
            <person name="Feldblyum T.V."/>
            <person name="Wall J.D."/>
            <person name="Voordouw G."/>
            <person name="Fraser C.M."/>
        </authorList>
    </citation>
    <scope>NUCLEOTIDE SEQUENCE [LARGE SCALE GENOMIC DNA]</scope>
    <source>
        <strain evidence="2">ATCC 29579 / DSM 644 / NCIMB 8303 / VKM B-1760 / Hildenborough</strain>
    </source>
</reference>